<name>A0A0D3KM96_EMIH1</name>
<reference evidence="3" key="1">
    <citation type="journal article" date="2013" name="Nature">
        <title>Pan genome of the phytoplankton Emiliania underpins its global distribution.</title>
        <authorList>
            <person name="Read B.A."/>
            <person name="Kegel J."/>
            <person name="Klute M.J."/>
            <person name="Kuo A."/>
            <person name="Lefebvre S.C."/>
            <person name="Maumus F."/>
            <person name="Mayer C."/>
            <person name="Miller J."/>
            <person name="Monier A."/>
            <person name="Salamov A."/>
            <person name="Young J."/>
            <person name="Aguilar M."/>
            <person name="Claverie J.M."/>
            <person name="Frickenhaus S."/>
            <person name="Gonzalez K."/>
            <person name="Herman E.K."/>
            <person name="Lin Y.C."/>
            <person name="Napier J."/>
            <person name="Ogata H."/>
            <person name="Sarno A.F."/>
            <person name="Shmutz J."/>
            <person name="Schroeder D."/>
            <person name="de Vargas C."/>
            <person name="Verret F."/>
            <person name="von Dassow P."/>
            <person name="Valentin K."/>
            <person name="Van de Peer Y."/>
            <person name="Wheeler G."/>
            <person name="Dacks J.B."/>
            <person name="Delwiche C.F."/>
            <person name="Dyhrman S.T."/>
            <person name="Glockner G."/>
            <person name="John U."/>
            <person name="Richards T."/>
            <person name="Worden A.Z."/>
            <person name="Zhang X."/>
            <person name="Grigoriev I.V."/>
            <person name="Allen A.E."/>
            <person name="Bidle K."/>
            <person name="Borodovsky M."/>
            <person name="Bowler C."/>
            <person name="Brownlee C."/>
            <person name="Cock J.M."/>
            <person name="Elias M."/>
            <person name="Gladyshev V.N."/>
            <person name="Groth M."/>
            <person name="Guda C."/>
            <person name="Hadaegh A."/>
            <person name="Iglesias-Rodriguez M.D."/>
            <person name="Jenkins J."/>
            <person name="Jones B.M."/>
            <person name="Lawson T."/>
            <person name="Leese F."/>
            <person name="Lindquist E."/>
            <person name="Lobanov A."/>
            <person name="Lomsadze A."/>
            <person name="Malik S.B."/>
            <person name="Marsh M.E."/>
            <person name="Mackinder L."/>
            <person name="Mock T."/>
            <person name="Mueller-Roeber B."/>
            <person name="Pagarete A."/>
            <person name="Parker M."/>
            <person name="Probert I."/>
            <person name="Quesneville H."/>
            <person name="Raines C."/>
            <person name="Rensing S.A."/>
            <person name="Riano-Pachon D.M."/>
            <person name="Richier S."/>
            <person name="Rokitta S."/>
            <person name="Shiraiwa Y."/>
            <person name="Soanes D.M."/>
            <person name="van der Giezen M."/>
            <person name="Wahlund T.M."/>
            <person name="Williams B."/>
            <person name="Wilson W."/>
            <person name="Wolfe G."/>
            <person name="Wurch L.L."/>
        </authorList>
    </citation>
    <scope>NUCLEOTIDE SEQUENCE</scope>
</reference>
<sequence length="331" mass="35911">MVLVSLELGGLLNNPRMPFMRWGSHISIIAILVTMFVIPHDQSTRMRPDQVGSDALQLGWHTMRPRGPAAPTPVAPLPAPGAPGQPGAPRASLHHQGRARARLARGRAREPLGVLAFVAEERRAPANLTALLLHSKWRHSRTLASLRRSFRAPSARGTSARGGAAAAGGGAGAVAVGGTNGSYVFTTVEALRRQHGQRRHWFGDLDARETRRLYHELLPRQLLDGEESVYEEHGLPVEERARLAVAARRAARLYARERAHLPVALSCEIVDGVRTLMAQGSFQPGGLSEEQIFAKYAAKLGEGGGDVEQVYRMMLLKSCASNAHVDRLMGV</sequence>
<dbReference type="eggNOG" id="ENOG502SA42">
    <property type="taxonomic scope" value="Eukaryota"/>
</dbReference>
<accession>A0A0D3KM96</accession>
<evidence type="ECO:0000313" key="3">
    <source>
        <dbReference type="Proteomes" id="UP000013827"/>
    </source>
</evidence>
<organism evidence="2 3">
    <name type="scientific">Emiliania huxleyi (strain CCMP1516)</name>
    <dbReference type="NCBI Taxonomy" id="280463"/>
    <lineage>
        <taxon>Eukaryota</taxon>
        <taxon>Haptista</taxon>
        <taxon>Haptophyta</taxon>
        <taxon>Prymnesiophyceae</taxon>
        <taxon>Isochrysidales</taxon>
        <taxon>Noelaerhabdaceae</taxon>
        <taxon>Emiliania</taxon>
    </lineage>
</organism>
<feature type="compositionally biased region" description="Pro residues" evidence="1">
    <location>
        <begin position="68"/>
        <end position="83"/>
    </location>
</feature>
<keyword evidence="3" id="KW-1185">Reference proteome</keyword>
<evidence type="ECO:0000313" key="2">
    <source>
        <dbReference type="EnsemblProtists" id="EOD36881"/>
    </source>
</evidence>
<dbReference type="PaxDb" id="2903-EOD36881"/>
<dbReference type="Proteomes" id="UP000013827">
    <property type="component" value="Unassembled WGS sequence"/>
</dbReference>
<dbReference type="RefSeq" id="XP_005789310.1">
    <property type="nucleotide sequence ID" value="XM_005789253.1"/>
</dbReference>
<protein>
    <submittedName>
        <fullName evidence="2">Uncharacterized protein</fullName>
    </submittedName>
</protein>
<dbReference type="GeneID" id="17282151"/>
<dbReference type="AlphaFoldDB" id="A0A0D3KM96"/>
<proteinExistence type="predicted"/>
<dbReference type="EnsemblProtists" id="EOD36881">
    <property type="protein sequence ID" value="EOD36881"/>
    <property type="gene ID" value="EMIHUDRAFT_420881"/>
</dbReference>
<reference evidence="2" key="2">
    <citation type="submission" date="2024-10" db="UniProtKB">
        <authorList>
            <consortium name="EnsemblProtists"/>
        </authorList>
    </citation>
    <scope>IDENTIFICATION</scope>
</reference>
<dbReference type="KEGG" id="ehx:EMIHUDRAFT_420881"/>
<dbReference type="HOGENOM" id="CLU_840542_0_0_1"/>
<feature type="region of interest" description="Disordered" evidence="1">
    <location>
        <begin position="64"/>
        <end position="95"/>
    </location>
</feature>
<evidence type="ECO:0000256" key="1">
    <source>
        <dbReference type="SAM" id="MobiDB-lite"/>
    </source>
</evidence>